<name>A0AAJ6DD56_9MICC</name>
<dbReference type="InterPro" id="IPR036185">
    <property type="entry name" value="DNA_heli_DnaB-like_N_sf"/>
</dbReference>
<dbReference type="Gene3D" id="3.40.50.300">
    <property type="entry name" value="P-loop containing nucleotide triphosphate hydrolases"/>
    <property type="match status" value="1"/>
</dbReference>
<dbReference type="GO" id="GO:0005524">
    <property type="term" value="F:ATP binding"/>
    <property type="evidence" value="ECO:0007669"/>
    <property type="project" value="UniProtKB-KW"/>
</dbReference>
<organism evidence="12 13">
    <name type="scientific">Auritidibacter ignavus</name>
    <dbReference type="NCBI Taxonomy" id="678932"/>
    <lineage>
        <taxon>Bacteria</taxon>
        <taxon>Bacillati</taxon>
        <taxon>Actinomycetota</taxon>
        <taxon>Actinomycetes</taxon>
        <taxon>Micrococcales</taxon>
        <taxon>Micrococcaceae</taxon>
        <taxon>Auritidibacter</taxon>
    </lineage>
</organism>
<keyword evidence="2" id="KW-0235">DNA replication</keyword>
<dbReference type="GO" id="GO:0003677">
    <property type="term" value="F:DNA binding"/>
    <property type="evidence" value="ECO:0007669"/>
    <property type="project" value="UniProtKB-KW"/>
</dbReference>
<protein>
    <recommendedName>
        <fullName evidence="9">DNA 5'-3' helicase</fullName>
        <ecNumber evidence="9">5.6.2.3</ecNumber>
    </recommendedName>
</protein>
<evidence type="ECO:0000256" key="7">
    <source>
        <dbReference type="ARBA" id="ARBA00023125"/>
    </source>
</evidence>
<evidence type="ECO:0000256" key="5">
    <source>
        <dbReference type="ARBA" id="ARBA00022806"/>
    </source>
</evidence>
<dbReference type="SUPFAM" id="SSF48024">
    <property type="entry name" value="N-terminal domain of DnaB helicase"/>
    <property type="match status" value="1"/>
</dbReference>
<dbReference type="GeneID" id="83695324"/>
<evidence type="ECO:0000256" key="8">
    <source>
        <dbReference type="ARBA" id="ARBA00023235"/>
    </source>
</evidence>
<keyword evidence="13" id="KW-1185">Reference proteome</keyword>
<sequence length="423" mass="46787">MAQTDELEQAELGLIGATLNSAGRAFTELDFDPTDFRHPVMEQVWRVMQKMVQDGKPVDQVTLIHALANSDMPVEPSLIHKAVEVAPSPASANYYAGIVAEHAARRRLATVGRSIIDLAGQPGSVDALIDEARKKLDNTTRVNITSPVQYVWETMGDTVATFTEGDTFIETPWPSLNRIIGGLRPGAVYTVGSRPGVGKSVLGIELGLVMAQHGGVALFSLEMSQDDVNKRILANQKQIPMNRLMSPSELTDVDYRKIAEWRNEFRRPFAVNKSPQVTIGEIRRFARNVDRRDPLAGVVVDYLQLMGQAPNDKRARQEFVSDMSRNLKLLAMELDVPVVMLSQLNRELEGRNNGMPKLSDLRESGSIEQDSDVVLLLHRDIVDEGKAHELQMIVAKNRHGAPGGLTLDFAGHYSKLREPHGGF</sequence>
<dbReference type="EC" id="5.6.2.3" evidence="9"/>
<dbReference type="InterPro" id="IPR016136">
    <property type="entry name" value="DNA_helicase_N/primase_C"/>
</dbReference>
<comment type="similarity">
    <text evidence="1">Belongs to the helicase family. DnaB subfamily.</text>
</comment>
<dbReference type="PANTHER" id="PTHR30153:SF2">
    <property type="entry name" value="REPLICATIVE DNA HELICASE"/>
    <property type="match status" value="1"/>
</dbReference>
<dbReference type="Proteomes" id="UP001224674">
    <property type="component" value="Chromosome"/>
</dbReference>
<dbReference type="InterPro" id="IPR027417">
    <property type="entry name" value="P-loop_NTPase"/>
</dbReference>
<comment type="catalytic activity">
    <reaction evidence="10">
        <text>ATP + H2O = ADP + phosphate + H(+)</text>
        <dbReference type="Rhea" id="RHEA:13065"/>
        <dbReference type="ChEBI" id="CHEBI:15377"/>
        <dbReference type="ChEBI" id="CHEBI:15378"/>
        <dbReference type="ChEBI" id="CHEBI:30616"/>
        <dbReference type="ChEBI" id="CHEBI:43474"/>
        <dbReference type="ChEBI" id="CHEBI:456216"/>
        <dbReference type="EC" id="5.6.2.3"/>
    </reaction>
</comment>
<evidence type="ECO:0000259" key="11">
    <source>
        <dbReference type="PROSITE" id="PS51199"/>
    </source>
</evidence>
<dbReference type="PROSITE" id="PS51199">
    <property type="entry name" value="SF4_HELICASE"/>
    <property type="match status" value="1"/>
</dbReference>
<evidence type="ECO:0000256" key="10">
    <source>
        <dbReference type="ARBA" id="ARBA00048954"/>
    </source>
</evidence>
<proteinExistence type="inferred from homology"/>
<dbReference type="GO" id="GO:0005829">
    <property type="term" value="C:cytosol"/>
    <property type="evidence" value="ECO:0007669"/>
    <property type="project" value="TreeGrafter"/>
</dbReference>
<dbReference type="AlphaFoldDB" id="A0AAJ6DD56"/>
<dbReference type="Gene3D" id="1.10.860.10">
    <property type="entry name" value="DNAb Helicase, Chain A"/>
    <property type="match status" value="1"/>
</dbReference>
<dbReference type="Pfam" id="PF03796">
    <property type="entry name" value="DnaB_C"/>
    <property type="match status" value="1"/>
</dbReference>
<evidence type="ECO:0000313" key="13">
    <source>
        <dbReference type="Proteomes" id="UP001224674"/>
    </source>
</evidence>
<keyword evidence="3" id="KW-0547">Nucleotide-binding</keyword>
<dbReference type="GO" id="GO:0006260">
    <property type="term" value="P:DNA replication"/>
    <property type="evidence" value="ECO:0007669"/>
    <property type="project" value="UniProtKB-KW"/>
</dbReference>
<evidence type="ECO:0000256" key="2">
    <source>
        <dbReference type="ARBA" id="ARBA00022705"/>
    </source>
</evidence>
<keyword evidence="5 12" id="KW-0347">Helicase</keyword>
<dbReference type="GO" id="GO:0016787">
    <property type="term" value="F:hydrolase activity"/>
    <property type="evidence" value="ECO:0007669"/>
    <property type="project" value="UniProtKB-KW"/>
</dbReference>
<dbReference type="Pfam" id="PF00772">
    <property type="entry name" value="DnaB"/>
    <property type="match status" value="1"/>
</dbReference>
<dbReference type="InterPro" id="IPR007693">
    <property type="entry name" value="DNA_helicase_DnaB-like_N"/>
</dbReference>
<dbReference type="GO" id="GO:0043139">
    <property type="term" value="F:5'-3' DNA helicase activity"/>
    <property type="evidence" value="ECO:0007669"/>
    <property type="project" value="UniProtKB-EC"/>
</dbReference>
<dbReference type="RefSeq" id="WP_122548806.1">
    <property type="nucleotide sequence ID" value="NZ_CP122561.1"/>
</dbReference>
<dbReference type="EMBL" id="CP122566">
    <property type="protein sequence ID" value="WGH94154.1"/>
    <property type="molecule type" value="Genomic_DNA"/>
</dbReference>
<keyword evidence="7" id="KW-0238">DNA-binding</keyword>
<evidence type="ECO:0000256" key="3">
    <source>
        <dbReference type="ARBA" id="ARBA00022741"/>
    </source>
</evidence>
<keyword evidence="4" id="KW-0378">Hydrolase</keyword>
<keyword evidence="8" id="KW-0413">Isomerase</keyword>
<evidence type="ECO:0000256" key="1">
    <source>
        <dbReference type="ARBA" id="ARBA00008428"/>
    </source>
</evidence>
<dbReference type="InterPro" id="IPR007694">
    <property type="entry name" value="DNA_helicase_DnaB-like_C"/>
</dbReference>
<evidence type="ECO:0000256" key="6">
    <source>
        <dbReference type="ARBA" id="ARBA00022840"/>
    </source>
</evidence>
<accession>A0AAJ6DD56</accession>
<reference evidence="12 13" key="1">
    <citation type="submission" date="2023-03" db="EMBL/GenBank/DDBJ databases">
        <title>Complete genome sequences of several Auritidibacter ignavus strains isolated from ear infections.</title>
        <authorList>
            <person name="Baehr T."/>
            <person name="Baumhoegger A.M."/>
        </authorList>
    </citation>
    <scope>NUCLEOTIDE SEQUENCE [LARGE SCALE GENOMIC DNA]</scope>
    <source>
        <strain evidence="12 13">BABAE-6</strain>
    </source>
</reference>
<keyword evidence="6" id="KW-0067">ATP-binding</keyword>
<dbReference type="PANTHER" id="PTHR30153">
    <property type="entry name" value="REPLICATIVE DNA HELICASE DNAB"/>
    <property type="match status" value="1"/>
</dbReference>
<dbReference type="SUPFAM" id="SSF52540">
    <property type="entry name" value="P-loop containing nucleoside triphosphate hydrolases"/>
    <property type="match status" value="1"/>
</dbReference>
<feature type="domain" description="SF4 helicase" evidence="11">
    <location>
        <begin position="162"/>
        <end position="423"/>
    </location>
</feature>
<evidence type="ECO:0000256" key="9">
    <source>
        <dbReference type="ARBA" id="ARBA00044969"/>
    </source>
</evidence>
<gene>
    <name evidence="12" type="ORF">QDX21_05010</name>
</gene>
<evidence type="ECO:0000313" key="12">
    <source>
        <dbReference type="EMBL" id="WGH94154.1"/>
    </source>
</evidence>
<evidence type="ECO:0000256" key="4">
    <source>
        <dbReference type="ARBA" id="ARBA00022801"/>
    </source>
</evidence>